<comment type="caution">
    <text evidence="3">The sequence shown here is derived from an EMBL/GenBank/DDBJ whole genome shotgun (WGS) entry which is preliminary data.</text>
</comment>
<dbReference type="Gene3D" id="2.60.40.1740">
    <property type="entry name" value="hypothetical protein (bacova_03559)"/>
    <property type="match status" value="1"/>
</dbReference>
<dbReference type="OrthoDB" id="1080488at2"/>
<sequence>MQKTLSIACAALFLGLTSCSKSFDLDTPLFDKTETQTAASVAYIKTGDFDLAKSISPIQVTHNASTVTEFTAQERYVYLSKPVDQDVTVTVALATTEASIAPFTSSLSTNPGYKVAPEGYAKLSTTTVTIPKGQTKSSSAITISVGDKYAEISAANAATEYYVIPVQVSAVSGSSSVGVSQDYGTYFIPVKKSYQNVSFYTRDPQGTALTPAVINYAVSSELAWGSFAYDKKYLYDGDPSDGWYASTSDSAPWVTGILASGTKKFNYIHFKGTDDSMKTFSEVEIFTTQDGTTWTSQGVLPTSFFNKESSVVVRFLTPVEAKGIKIAAVTPSGISGYFGIGELTFYAEN</sequence>
<dbReference type="PROSITE" id="PS51257">
    <property type="entry name" value="PROKAR_LIPOPROTEIN"/>
    <property type="match status" value="1"/>
</dbReference>
<dbReference type="SUPFAM" id="SSF49785">
    <property type="entry name" value="Galactose-binding domain-like"/>
    <property type="match status" value="1"/>
</dbReference>
<organism evidence="3 4">
    <name type="scientific">Porphyromonas somerae</name>
    <dbReference type="NCBI Taxonomy" id="322095"/>
    <lineage>
        <taxon>Bacteria</taxon>
        <taxon>Pseudomonadati</taxon>
        <taxon>Bacteroidota</taxon>
        <taxon>Bacteroidia</taxon>
        <taxon>Bacteroidales</taxon>
        <taxon>Porphyromonadaceae</taxon>
        <taxon>Porphyromonas</taxon>
    </lineage>
</organism>
<dbReference type="STRING" id="322095.HMPREF3185_00744"/>
<dbReference type="EMBL" id="LSDK01000054">
    <property type="protein sequence ID" value="KXB76878.1"/>
    <property type="molecule type" value="Genomic_DNA"/>
</dbReference>
<evidence type="ECO:0000313" key="3">
    <source>
        <dbReference type="EMBL" id="KXB76878.1"/>
    </source>
</evidence>
<keyword evidence="1" id="KW-0732">Signal</keyword>
<evidence type="ECO:0000256" key="1">
    <source>
        <dbReference type="SAM" id="SignalP"/>
    </source>
</evidence>
<dbReference type="Proteomes" id="UP000070224">
    <property type="component" value="Unassembled WGS sequence"/>
</dbReference>
<proteinExistence type="predicted"/>
<dbReference type="Gene3D" id="2.60.120.260">
    <property type="entry name" value="Galactose-binding domain-like"/>
    <property type="match status" value="1"/>
</dbReference>
<feature type="signal peptide" evidence="1">
    <location>
        <begin position="1"/>
        <end position="22"/>
    </location>
</feature>
<dbReference type="RefSeq" id="WP_060935173.1">
    <property type="nucleotide sequence ID" value="NZ_KQ960435.1"/>
</dbReference>
<evidence type="ECO:0000259" key="2">
    <source>
        <dbReference type="PROSITE" id="PS50022"/>
    </source>
</evidence>
<accession>A0A134BAA1</accession>
<dbReference type="InterPro" id="IPR008979">
    <property type="entry name" value="Galactose-bd-like_sf"/>
</dbReference>
<dbReference type="Pfam" id="PF00754">
    <property type="entry name" value="F5_F8_type_C"/>
    <property type="match status" value="1"/>
</dbReference>
<dbReference type="AlphaFoldDB" id="A0A134BAA1"/>
<feature type="chain" id="PRO_5007462462" evidence="1">
    <location>
        <begin position="23"/>
        <end position="349"/>
    </location>
</feature>
<evidence type="ECO:0000313" key="4">
    <source>
        <dbReference type="Proteomes" id="UP000070224"/>
    </source>
</evidence>
<feature type="domain" description="F5/8 type C" evidence="2">
    <location>
        <begin position="201"/>
        <end position="326"/>
    </location>
</feature>
<name>A0A134BAA1_9PORP</name>
<protein>
    <submittedName>
        <fullName evidence="3">F5/8 type C domain protein</fullName>
    </submittedName>
</protein>
<gene>
    <name evidence="3" type="ORF">HMPREF3185_00744</name>
</gene>
<dbReference type="InterPro" id="IPR000421">
    <property type="entry name" value="FA58C"/>
</dbReference>
<dbReference type="Pfam" id="PF08522">
    <property type="entry name" value="BT_3987-like_N"/>
    <property type="match status" value="1"/>
</dbReference>
<dbReference type="InterPro" id="IPR013728">
    <property type="entry name" value="BT_3987-like_N"/>
</dbReference>
<dbReference type="PROSITE" id="PS50022">
    <property type="entry name" value="FA58C_3"/>
    <property type="match status" value="1"/>
</dbReference>
<dbReference type="PATRIC" id="fig|322095.3.peg.736"/>
<keyword evidence="4" id="KW-1185">Reference proteome</keyword>
<reference evidence="4" key="1">
    <citation type="submission" date="2016-01" db="EMBL/GenBank/DDBJ databases">
        <authorList>
            <person name="Mitreva M."/>
            <person name="Pepin K.H."/>
            <person name="Mihindukulasuriya K.A."/>
            <person name="Fulton R."/>
            <person name="Fronick C."/>
            <person name="O'Laughlin M."/>
            <person name="Miner T."/>
            <person name="Herter B."/>
            <person name="Rosa B.A."/>
            <person name="Cordes M."/>
            <person name="Tomlinson C."/>
            <person name="Wollam A."/>
            <person name="Palsikar V.B."/>
            <person name="Mardis E.R."/>
            <person name="Wilson R.K."/>
        </authorList>
    </citation>
    <scope>NUCLEOTIDE SEQUENCE [LARGE SCALE GENOMIC DNA]</scope>
    <source>
        <strain evidence="4">KA00683</strain>
    </source>
</reference>